<dbReference type="InterPro" id="IPR029063">
    <property type="entry name" value="SAM-dependent_MTases_sf"/>
</dbReference>
<dbReference type="Pfam" id="PF13489">
    <property type="entry name" value="Methyltransf_23"/>
    <property type="match status" value="1"/>
</dbReference>
<evidence type="ECO:0008006" key="3">
    <source>
        <dbReference type="Google" id="ProtNLM"/>
    </source>
</evidence>
<accession>A0A1D9IDQ2</accession>
<dbReference type="Proteomes" id="UP000177515">
    <property type="component" value="Chromosome 2"/>
</dbReference>
<reference evidence="1 2" key="1">
    <citation type="submission" date="2016-10" db="EMBL/GenBank/DDBJ databases">
        <title>Complete genome sequences of three Cupriavidus strains isolated from various Malaysian environments.</title>
        <authorList>
            <person name="Abdullah A.A.-A."/>
            <person name="Shafie N.A.H."/>
            <person name="Lau N.S."/>
        </authorList>
    </citation>
    <scope>NUCLEOTIDE SEQUENCE [LARGE SCALE GENOMIC DNA]</scope>
    <source>
        <strain evidence="1 2">USMAA1020</strain>
    </source>
</reference>
<sequence length="382" mass="42079">MTVACDCNVCGTPLVAPIYRSASDSSFTTMNSRVAGRTEVYFCRHCGHLQTGELLDLADYYANSYEILTTTEYTIVDGRPVALAEHQARVLLSKVELRPGCRVLDYGCAKADTLRVAATLAPGIVPFLFDVTDKYIPLWERFPVPARWATHRVDPAWAGSMNVVLSFFALEHIPRLAQVLAEIRALLAPDGTFHFTVPNVRRNIGDFIVADHLNHFTPESLRHLLVANGFTDVQVDEQSHDVVFVVTARRARQAQGAVVPPDAAAIAGLEAAALEMARYWREAATRVQVFEQRAEGASAIYGAGFYGNFVAASLASIDHVTCFVDRNVHLYGRPCWGRPVVPPEALPAGVRRVLVGVNPRNARAAIESVESWRSRGLDFLYL</sequence>
<gene>
    <name evidence="1" type="ORF">BKK80_31830</name>
</gene>
<organism evidence="1 2">
    <name type="scientific">Cupriavidus malaysiensis</name>
    <dbReference type="NCBI Taxonomy" id="367825"/>
    <lineage>
        <taxon>Bacteria</taxon>
        <taxon>Pseudomonadati</taxon>
        <taxon>Pseudomonadota</taxon>
        <taxon>Betaproteobacteria</taxon>
        <taxon>Burkholderiales</taxon>
        <taxon>Burkholderiaceae</taxon>
        <taxon>Cupriavidus</taxon>
    </lineage>
</organism>
<dbReference type="SUPFAM" id="SSF53335">
    <property type="entry name" value="S-adenosyl-L-methionine-dependent methyltransferases"/>
    <property type="match status" value="1"/>
</dbReference>
<keyword evidence="2" id="KW-1185">Reference proteome</keyword>
<evidence type="ECO:0000313" key="1">
    <source>
        <dbReference type="EMBL" id="AOZ10210.1"/>
    </source>
</evidence>
<dbReference type="Gene3D" id="3.40.50.150">
    <property type="entry name" value="Vaccinia Virus protein VP39"/>
    <property type="match status" value="1"/>
</dbReference>
<name>A0A1D9IDQ2_9BURK</name>
<evidence type="ECO:0000313" key="2">
    <source>
        <dbReference type="Proteomes" id="UP000177515"/>
    </source>
</evidence>
<dbReference type="EMBL" id="CP017755">
    <property type="protein sequence ID" value="AOZ10210.1"/>
    <property type="molecule type" value="Genomic_DNA"/>
</dbReference>
<protein>
    <recommendedName>
        <fullName evidence="3">Methyltransferase domain-containing protein</fullName>
    </recommendedName>
</protein>
<proteinExistence type="predicted"/>